<dbReference type="Pfam" id="PF04471">
    <property type="entry name" value="Mrr_cat"/>
    <property type="match status" value="1"/>
</dbReference>
<dbReference type="InterPro" id="IPR052906">
    <property type="entry name" value="Type_IV_Methyl-Rstrct_Enzyme"/>
</dbReference>
<evidence type="ECO:0000259" key="1">
    <source>
        <dbReference type="Pfam" id="PF04471"/>
    </source>
</evidence>
<dbReference type="GO" id="GO:0009307">
    <property type="term" value="P:DNA restriction-modification system"/>
    <property type="evidence" value="ECO:0007669"/>
    <property type="project" value="InterPro"/>
</dbReference>
<evidence type="ECO:0000313" key="3">
    <source>
        <dbReference type="Proteomes" id="UP000242367"/>
    </source>
</evidence>
<accession>A0A2P4UFK3</accession>
<organism evidence="2 3">
    <name type="scientific">Actinomadura rubteroloni</name>
    <dbReference type="NCBI Taxonomy" id="1926885"/>
    <lineage>
        <taxon>Bacteria</taxon>
        <taxon>Bacillati</taxon>
        <taxon>Actinomycetota</taxon>
        <taxon>Actinomycetes</taxon>
        <taxon>Streptosporangiales</taxon>
        <taxon>Thermomonosporaceae</taxon>
        <taxon>Actinomadura</taxon>
    </lineage>
</organism>
<dbReference type="SUPFAM" id="SSF52980">
    <property type="entry name" value="Restriction endonuclease-like"/>
    <property type="match status" value="1"/>
</dbReference>
<dbReference type="EMBL" id="MTBP01000002">
    <property type="protein sequence ID" value="POM23821.1"/>
    <property type="molecule type" value="Genomic_DNA"/>
</dbReference>
<name>A0A2P4UFK3_9ACTN</name>
<protein>
    <submittedName>
        <fullName evidence="2">Restriction endonuclease</fullName>
    </submittedName>
</protein>
<sequence length="185" mass="20423">MSQVPETRGPDGDVRPVHELSPAEYERAVADLVRASGHEVVDWRVAHLDPVAGTDGTYVIDVTVRFRLLGADFLMLFECKRHAAPVKREHVQVLNDKLRATGAHKGVVVASSGFQSGALEYARVHGIACVRLVDDSWTYMTRDGGDASEQPPQYAAYLSRLTDAGPVSVLLTDRPDHLRTFLFDR</sequence>
<proteinExistence type="predicted"/>
<keyword evidence="3" id="KW-1185">Reference proteome</keyword>
<feature type="domain" description="Restriction endonuclease type IV Mrr" evidence="1">
    <location>
        <begin position="18"/>
        <end position="134"/>
    </location>
</feature>
<dbReference type="AlphaFoldDB" id="A0A2P4UFK3"/>
<dbReference type="PANTHER" id="PTHR30015">
    <property type="entry name" value="MRR RESTRICTION SYSTEM PROTEIN"/>
    <property type="match status" value="1"/>
</dbReference>
<keyword evidence="2" id="KW-0378">Hydrolase</keyword>
<dbReference type="InterPro" id="IPR007560">
    <property type="entry name" value="Restrct_endonuc_IV_Mrr"/>
</dbReference>
<dbReference type="InterPro" id="IPR011335">
    <property type="entry name" value="Restrct_endonuc-II-like"/>
</dbReference>
<dbReference type="InterPro" id="IPR011856">
    <property type="entry name" value="tRNA_endonuc-like_dom_sf"/>
</dbReference>
<dbReference type="Proteomes" id="UP000242367">
    <property type="component" value="Unassembled WGS sequence"/>
</dbReference>
<keyword evidence="2" id="KW-0540">Nuclease</keyword>
<dbReference type="PANTHER" id="PTHR30015:SF7">
    <property type="entry name" value="TYPE IV METHYL-DIRECTED RESTRICTION ENZYME ECOKMRR"/>
    <property type="match status" value="1"/>
</dbReference>
<dbReference type="GO" id="GO:0003677">
    <property type="term" value="F:DNA binding"/>
    <property type="evidence" value="ECO:0007669"/>
    <property type="project" value="InterPro"/>
</dbReference>
<gene>
    <name evidence="2" type="ORF">BTM25_24470</name>
</gene>
<dbReference type="GO" id="GO:0015666">
    <property type="term" value="F:restriction endodeoxyribonuclease activity"/>
    <property type="evidence" value="ECO:0007669"/>
    <property type="project" value="TreeGrafter"/>
</dbReference>
<dbReference type="Gene3D" id="3.40.1350.10">
    <property type="match status" value="1"/>
</dbReference>
<keyword evidence="2" id="KW-0255">Endonuclease</keyword>
<evidence type="ECO:0000313" key="2">
    <source>
        <dbReference type="EMBL" id="POM23821.1"/>
    </source>
</evidence>
<comment type="caution">
    <text evidence="2">The sequence shown here is derived from an EMBL/GenBank/DDBJ whole genome shotgun (WGS) entry which is preliminary data.</text>
</comment>
<reference evidence="2 3" key="1">
    <citation type="journal article" date="2017" name="Chemistry">
        <title>Isolation, Biosynthesis and Chemical Modifications of Rubterolones A-F: Rare Tropolone Alkaloids from Actinomadura sp. 5-2.</title>
        <authorList>
            <person name="Guo H."/>
            <person name="Benndorf R."/>
            <person name="Leichnitz D."/>
            <person name="Klassen J.L."/>
            <person name="Vollmers J."/>
            <person name="Gorls H."/>
            <person name="Steinacker M."/>
            <person name="Weigel C."/>
            <person name="Dahse H.M."/>
            <person name="Kaster A.K."/>
            <person name="de Beer Z.W."/>
            <person name="Poulsen M."/>
            <person name="Beemelmanns C."/>
        </authorList>
    </citation>
    <scope>NUCLEOTIDE SEQUENCE [LARGE SCALE GENOMIC DNA]</scope>
    <source>
        <strain evidence="2 3">5-2</strain>
    </source>
</reference>